<dbReference type="Pfam" id="PF10609">
    <property type="entry name" value="ParA"/>
    <property type="match status" value="1"/>
</dbReference>
<dbReference type="InterPro" id="IPR027417">
    <property type="entry name" value="P-loop_NTPase"/>
</dbReference>
<feature type="domain" description="MIP18 family-like" evidence="3">
    <location>
        <begin position="3"/>
        <end position="64"/>
    </location>
</feature>
<dbReference type="InterPro" id="IPR034904">
    <property type="entry name" value="FSCA_dom_sf"/>
</dbReference>
<dbReference type="InterPro" id="IPR044304">
    <property type="entry name" value="NUBPL-like"/>
</dbReference>
<dbReference type="SUPFAM" id="SSF117916">
    <property type="entry name" value="Fe-S cluster assembly (FSCA) domain-like"/>
    <property type="match status" value="1"/>
</dbReference>
<evidence type="ECO:0000256" key="1">
    <source>
        <dbReference type="ARBA" id="ARBA00022741"/>
    </source>
</evidence>
<dbReference type="InterPro" id="IPR033756">
    <property type="entry name" value="YlxH/NBP35"/>
</dbReference>
<dbReference type="PANTHER" id="PTHR42961:SF2">
    <property type="entry name" value="IRON-SULFUR PROTEIN NUBPL"/>
    <property type="match status" value="1"/>
</dbReference>
<dbReference type="Gene3D" id="3.40.50.300">
    <property type="entry name" value="P-loop containing nucleotide triphosphate hydrolases"/>
    <property type="match status" value="1"/>
</dbReference>
<dbReference type="InterPro" id="IPR002744">
    <property type="entry name" value="MIP18-like"/>
</dbReference>
<feature type="non-terminal residue" evidence="4">
    <location>
        <position position="144"/>
    </location>
</feature>
<evidence type="ECO:0000313" key="4">
    <source>
        <dbReference type="EMBL" id="SVC03143.1"/>
    </source>
</evidence>
<organism evidence="4">
    <name type="scientific">marine metagenome</name>
    <dbReference type="NCBI Taxonomy" id="408172"/>
    <lineage>
        <taxon>unclassified sequences</taxon>
        <taxon>metagenomes</taxon>
        <taxon>ecological metagenomes</taxon>
    </lineage>
</organism>
<sequence>MNKDQILDLLKTVSYPGFTRDIVSFGIVQHIQVEKKDVHIILKVSAGEQKRQEIKDLVGTILEETGSFKNVNVTLITKVSDESTITKPATIQQNQSVQGIKHVIAVASGKGGVGKSTIAANIAAILSEKAFRVGLLDLDIYGPS</sequence>
<dbReference type="GO" id="GO:0051539">
    <property type="term" value="F:4 iron, 4 sulfur cluster binding"/>
    <property type="evidence" value="ECO:0007669"/>
    <property type="project" value="TreeGrafter"/>
</dbReference>
<name>A0A382IW58_9ZZZZ</name>
<dbReference type="SUPFAM" id="SSF52540">
    <property type="entry name" value="P-loop containing nucleoside triphosphate hydrolases"/>
    <property type="match status" value="1"/>
</dbReference>
<proteinExistence type="predicted"/>
<reference evidence="4" key="1">
    <citation type="submission" date="2018-05" db="EMBL/GenBank/DDBJ databases">
        <authorList>
            <person name="Lanie J.A."/>
            <person name="Ng W.-L."/>
            <person name="Kazmierczak K.M."/>
            <person name="Andrzejewski T.M."/>
            <person name="Davidsen T.M."/>
            <person name="Wayne K.J."/>
            <person name="Tettelin H."/>
            <person name="Glass J.I."/>
            <person name="Rusch D."/>
            <person name="Podicherti R."/>
            <person name="Tsui H.-C.T."/>
            <person name="Winkler M.E."/>
        </authorList>
    </citation>
    <scope>NUCLEOTIDE SEQUENCE</scope>
</reference>
<dbReference type="PANTHER" id="PTHR42961">
    <property type="entry name" value="IRON-SULFUR PROTEIN NUBPL"/>
    <property type="match status" value="1"/>
</dbReference>
<gene>
    <name evidence="4" type="ORF">METZ01_LOCUS255997</name>
</gene>
<keyword evidence="1" id="KW-0547">Nucleotide-binding</keyword>
<evidence type="ECO:0000259" key="3">
    <source>
        <dbReference type="Pfam" id="PF01883"/>
    </source>
</evidence>
<dbReference type="GO" id="GO:0016226">
    <property type="term" value="P:iron-sulfur cluster assembly"/>
    <property type="evidence" value="ECO:0007669"/>
    <property type="project" value="InterPro"/>
</dbReference>
<keyword evidence="2" id="KW-0067">ATP-binding</keyword>
<dbReference type="EMBL" id="UINC01069625">
    <property type="protein sequence ID" value="SVC03143.1"/>
    <property type="molecule type" value="Genomic_DNA"/>
</dbReference>
<protein>
    <recommendedName>
        <fullName evidence="3">MIP18 family-like domain-containing protein</fullName>
    </recommendedName>
</protein>
<dbReference type="Gene3D" id="3.30.300.130">
    <property type="entry name" value="Fe-S cluster assembly (FSCA)"/>
    <property type="match status" value="1"/>
</dbReference>
<dbReference type="GO" id="GO:0005524">
    <property type="term" value="F:ATP binding"/>
    <property type="evidence" value="ECO:0007669"/>
    <property type="project" value="UniProtKB-KW"/>
</dbReference>
<dbReference type="Pfam" id="PF01883">
    <property type="entry name" value="FeS_assembly_P"/>
    <property type="match status" value="1"/>
</dbReference>
<dbReference type="AlphaFoldDB" id="A0A382IW58"/>
<evidence type="ECO:0000256" key="2">
    <source>
        <dbReference type="ARBA" id="ARBA00022840"/>
    </source>
</evidence>
<accession>A0A382IW58</accession>